<organism evidence="1">
    <name type="scientific">Arundo donax</name>
    <name type="common">Giant reed</name>
    <name type="synonym">Donax arundinaceus</name>
    <dbReference type="NCBI Taxonomy" id="35708"/>
    <lineage>
        <taxon>Eukaryota</taxon>
        <taxon>Viridiplantae</taxon>
        <taxon>Streptophyta</taxon>
        <taxon>Embryophyta</taxon>
        <taxon>Tracheophyta</taxon>
        <taxon>Spermatophyta</taxon>
        <taxon>Magnoliopsida</taxon>
        <taxon>Liliopsida</taxon>
        <taxon>Poales</taxon>
        <taxon>Poaceae</taxon>
        <taxon>PACMAD clade</taxon>
        <taxon>Arundinoideae</taxon>
        <taxon>Arundineae</taxon>
        <taxon>Arundo</taxon>
    </lineage>
</organism>
<dbReference type="EMBL" id="GBRH01182489">
    <property type="protein sequence ID" value="JAE15407.1"/>
    <property type="molecule type" value="Transcribed_RNA"/>
</dbReference>
<evidence type="ECO:0000313" key="1">
    <source>
        <dbReference type="EMBL" id="JAE15407.1"/>
    </source>
</evidence>
<name>A0A0A9FT09_ARUDO</name>
<reference evidence="1" key="2">
    <citation type="journal article" date="2015" name="Data Brief">
        <title>Shoot transcriptome of the giant reed, Arundo donax.</title>
        <authorList>
            <person name="Barrero R.A."/>
            <person name="Guerrero F.D."/>
            <person name="Moolhuijzen P."/>
            <person name="Goolsby J.A."/>
            <person name="Tidwell J."/>
            <person name="Bellgard S.E."/>
            <person name="Bellgard M.I."/>
        </authorList>
    </citation>
    <scope>NUCLEOTIDE SEQUENCE</scope>
    <source>
        <tissue evidence="1">Shoot tissue taken approximately 20 cm above the soil surface</tissue>
    </source>
</reference>
<proteinExistence type="predicted"/>
<accession>A0A0A9FT09</accession>
<reference evidence="1" key="1">
    <citation type="submission" date="2014-09" db="EMBL/GenBank/DDBJ databases">
        <authorList>
            <person name="Magalhaes I.L.F."/>
            <person name="Oliveira U."/>
            <person name="Santos F.R."/>
            <person name="Vidigal T.H.D.A."/>
            <person name="Brescovit A.D."/>
            <person name="Santos A.J."/>
        </authorList>
    </citation>
    <scope>NUCLEOTIDE SEQUENCE</scope>
    <source>
        <tissue evidence="1">Shoot tissue taken approximately 20 cm above the soil surface</tissue>
    </source>
</reference>
<protein>
    <submittedName>
        <fullName evidence="1">Uncharacterized protein</fullName>
    </submittedName>
</protein>
<dbReference type="AlphaFoldDB" id="A0A0A9FT09"/>
<sequence length="44" mass="4964">MNTLCNGKAIVYSNLGKMKDILSSTKHMFNLCIISCQLNYLHAM</sequence>